<proteinExistence type="inferred from homology"/>
<dbReference type="Pfam" id="PF07683">
    <property type="entry name" value="CobW_C"/>
    <property type="match status" value="1"/>
</dbReference>
<dbReference type="PANTHER" id="PTHR13748">
    <property type="entry name" value="COBW-RELATED"/>
    <property type="match status" value="1"/>
</dbReference>
<dbReference type="SUPFAM" id="SSF52540">
    <property type="entry name" value="P-loop containing nucleoside triphosphate hydrolases"/>
    <property type="match status" value="1"/>
</dbReference>
<name>A0AA36ND32_9DINO</name>
<keyword evidence="10" id="KW-1185">Reference proteome</keyword>
<sequence>MDASSRARKVPVTLLTGFLGAGKTARLNATLKEGKSRIAVIENEIGALGVDGALVANSHAEADGVIELANGCLCCSAEVDLIAAFEALVRRHHLRPLDRIVVETTGLADLGPVISILEDSTDPLSEDLYLDGVVTVVDVCSFQRWASGGEAPVPAWASGFGTAQAEAQGAAPGRLAALRSFWRQVAFADQILLSKEDLAPEADVVAQLRAANPLAEILSAAAAAPLPPPRNARRLPEGLELRPPGAHLDGVTCITLQMPIGSLALEERLARLCRQLLTEVSDLSGEVWRIKGIVSIQGRGLCLLQGAGDQVSIEPWSDSVKAPFLVFIGTELKREALEALLATACSHAMPVEA</sequence>
<dbReference type="Gene3D" id="3.30.1220.10">
    <property type="entry name" value="CobW-like, C-terminal domain"/>
    <property type="match status" value="1"/>
</dbReference>
<organism evidence="9 10">
    <name type="scientific">Effrenium voratum</name>
    <dbReference type="NCBI Taxonomy" id="2562239"/>
    <lineage>
        <taxon>Eukaryota</taxon>
        <taxon>Sar</taxon>
        <taxon>Alveolata</taxon>
        <taxon>Dinophyceae</taxon>
        <taxon>Suessiales</taxon>
        <taxon>Symbiodiniaceae</taxon>
        <taxon>Effrenium</taxon>
    </lineage>
</organism>
<dbReference type="CDD" id="cd03112">
    <property type="entry name" value="CobW-like"/>
    <property type="match status" value="1"/>
</dbReference>
<evidence type="ECO:0000259" key="8">
    <source>
        <dbReference type="SMART" id="SM00833"/>
    </source>
</evidence>
<dbReference type="Proteomes" id="UP001178507">
    <property type="component" value="Unassembled WGS sequence"/>
</dbReference>
<evidence type="ECO:0000256" key="1">
    <source>
        <dbReference type="ARBA" id="ARBA00022741"/>
    </source>
</evidence>
<dbReference type="InterPro" id="IPR051316">
    <property type="entry name" value="Zinc-reg_GTPase_activator"/>
</dbReference>
<comment type="similarity">
    <text evidence="6">Belongs to the SIMIBI class G3E GTPase family. ZNG1 subfamily.</text>
</comment>
<evidence type="ECO:0000256" key="2">
    <source>
        <dbReference type="ARBA" id="ARBA00022801"/>
    </source>
</evidence>
<evidence type="ECO:0000313" key="10">
    <source>
        <dbReference type="Proteomes" id="UP001178507"/>
    </source>
</evidence>
<dbReference type="GO" id="GO:0005525">
    <property type="term" value="F:GTP binding"/>
    <property type="evidence" value="ECO:0007669"/>
    <property type="project" value="UniProtKB-KW"/>
</dbReference>
<comment type="caution">
    <text evidence="9">The sequence shown here is derived from an EMBL/GenBank/DDBJ whole genome shotgun (WGS) entry which is preliminary data.</text>
</comment>
<evidence type="ECO:0000256" key="4">
    <source>
        <dbReference type="ARBA" id="ARBA00023134"/>
    </source>
</evidence>
<evidence type="ECO:0000256" key="6">
    <source>
        <dbReference type="ARBA" id="ARBA00034320"/>
    </source>
</evidence>
<gene>
    <name evidence="9" type="ORF">EVOR1521_LOCUS21778</name>
</gene>
<dbReference type="GO" id="GO:0016787">
    <property type="term" value="F:hydrolase activity"/>
    <property type="evidence" value="ECO:0007669"/>
    <property type="project" value="UniProtKB-KW"/>
</dbReference>
<evidence type="ECO:0000256" key="5">
    <source>
        <dbReference type="ARBA" id="ARBA00023186"/>
    </source>
</evidence>
<reference evidence="9" key="1">
    <citation type="submission" date="2023-08" db="EMBL/GenBank/DDBJ databases">
        <authorList>
            <person name="Chen Y."/>
            <person name="Shah S."/>
            <person name="Dougan E. K."/>
            <person name="Thang M."/>
            <person name="Chan C."/>
        </authorList>
    </citation>
    <scope>NUCLEOTIDE SEQUENCE</scope>
</reference>
<feature type="domain" description="CobW C-terminal" evidence="8">
    <location>
        <begin position="260"/>
        <end position="345"/>
    </location>
</feature>
<keyword evidence="1" id="KW-0547">Nucleotide-binding</keyword>
<evidence type="ECO:0000313" key="9">
    <source>
        <dbReference type="EMBL" id="CAJ1397838.1"/>
    </source>
</evidence>
<accession>A0AA36ND32</accession>
<protein>
    <recommendedName>
        <fullName evidence="8">CobW C-terminal domain-containing protein</fullName>
    </recommendedName>
</protein>
<keyword evidence="4" id="KW-0342">GTP-binding</keyword>
<dbReference type="SUPFAM" id="SSF90002">
    <property type="entry name" value="Hypothetical protein YjiA, C-terminal domain"/>
    <property type="match status" value="1"/>
</dbReference>
<evidence type="ECO:0000256" key="7">
    <source>
        <dbReference type="ARBA" id="ARBA00049117"/>
    </source>
</evidence>
<dbReference type="AlphaFoldDB" id="A0AA36ND32"/>
<dbReference type="InterPro" id="IPR003495">
    <property type="entry name" value="CobW/HypB/UreG_nucleotide-bd"/>
</dbReference>
<dbReference type="EMBL" id="CAUJNA010003280">
    <property type="protein sequence ID" value="CAJ1397838.1"/>
    <property type="molecule type" value="Genomic_DNA"/>
</dbReference>
<dbReference type="PANTHER" id="PTHR13748:SF31">
    <property type="entry name" value="ZINC-REGULATED GTPASE METALLOPROTEIN ACTIVATOR 1A-RELATED"/>
    <property type="match status" value="1"/>
</dbReference>
<dbReference type="GO" id="GO:0005737">
    <property type="term" value="C:cytoplasm"/>
    <property type="evidence" value="ECO:0007669"/>
    <property type="project" value="TreeGrafter"/>
</dbReference>
<comment type="catalytic activity">
    <reaction evidence="7">
        <text>GTP + H2O = GDP + phosphate + H(+)</text>
        <dbReference type="Rhea" id="RHEA:19669"/>
        <dbReference type="ChEBI" id="CHEBI:15377"/>
        <dbReference type="ChEBI" id="CHEBI:15378"/>
        <dbReference type="ChEBI" id="CHEBI:37565"/>
        <dbReference type="ChEBI" id="CHEBI:43474"/>
        <dbReference type="ChEBI" id="CHEBI:58189"/>
    </reaction>
    <physiologicalReaction direction="left-to-right" evidence="7">
        <dbReference type="Rhea" id="RHEA:19670"/>
    </physiologicalReaction>
</comment>
<dbReference type="Pfam" id="PF02492">
    <property type="entry name" value="cobW"/>
    <property type="match status" value="1"/>
</dbReference>
<dbReference type="InterPro" id="IPR011629">
    <property type="entry name" value="CobW-like_C"/>
</dbReference>
<dbReference type="SMART" id="SM00833">
    <property type="entry name" value="CobW_C"/>
    <property type="match status" value="1"/>
</dbReference>
<dbReference type="Gene3D" id="3.40.50.300">
    <property type="entry name" value="P-loop containing nucleotide triphosphate hydrolases"/>
    <property type="match status" value="1"/>
</dbReference>
<keyword evidence="3" id="KW-0862">Zinc</keyword>
<evidence type="ECO:0000256" key="3">
    <source>
        <dbReference type="ARBA" id="ARBA00022833"/>
    </source>
</evidence>
<keyword evidence="5" id="KW-0143">Chaperone</keyword>
<dbReference type="InterPro" id="IPR027417">
    <property type="entry name" value="P-loop_NTPase"/>
</dbReference>
<keyword evidence="2" id="KW-0378">Hydrolase</keyword>
<dbReference type="InterPro" id="IPR036627">
    <property type="entry name" value="CobW-likC_sf"/>
</dbReference>